<organism evidence="1">
    <name type="scientific">uncultured Caudovirales phage</name>
    <dbReference type="NCBI Taxonomy" id="2100421"/>
    <lineage>
        <taxon>Viruses</taxon>
        <taxon>Duplodnaviria</taxon>
        <taxon>Heunggongvirae</taxon>
        <taxon>Uroviricota</taxon>
        <taxon>Caudoviricetes</taxon>
        <taxon>Peduoviridae</taxon>
        <taxon>Maltschvirus</taxon>
        <taxon>Maltschvirus maltsch</taxon>
    </lineage>
</organism>
<reference evidence="1" key="1">
    <citation type="submission" date="2020-04" db="EMBL/GenBank/DDBJ databases">
        <authorList>
            <person name="Chiriac C."/>
            <person name="Salcher M."/>
            <person name="Ghai R."/>
            <person name="Kavagutti S V."/>
        </authorList>
    </citation>
    <scope>NUCLEOTIDE SEQUENCE</scope>
</reference>
<proteinExistence type="predicted"/>
<name>A0A6J5MAS4_9CAUD</name>
<protein>
    <submittedName>
        <fullName evidence="1">Uncharacterized protein</fullName>
    </submittedName>
</protein>
<accession>A0A6J5MAS4</accession>
<gene>
    <name evidence="1" type="ORF">UFOVP447_240</name>
</gene>
<sequence length="98" mass="11237">MKNCLTCKTRIKADAIWDENQGDFWHCTAVVPVQGFGVMWLENRNLNPHDPKAVGRLINLNLFRSEHKHFKSGIDYDCALWSGSNVEKSEKDFENGNV</sequence>
<dbReference type="EMBL" id="LR796423">
    <property type="protein sequence ID" value="CAB4143788.1"/>
    <property type="molecule type" value="Genomic_DNA"/>
</dbReference>
<evidence type="ECO:0000313" key="1">
    <source>
        <dbReference type="EMBL" id="CAB4143788.1"/>
    </source>
</evidence>